<accession>A0A6L2JGF4</accession>
<dbReference type="CDD" id="cd09274">
    <property type="entry name" value="RNase_HI_RT_Ty3"/>
    <property type="match status" value="1"/>
</dbReference>
<dbReference type="InterPro" id="IPR050951">
    <property type="entry name" value="Retrovirus_Pol_polyprotein"/>
</dbReference>
<dbReference type="SUPFAM" id="SSF56672">
    <property type="entry name" value="DNA/RNA polymerases"/>
    <property type="match status" value="1"/>
</dbReference>
<dbReference type="EMBL" id="BKCJ010000639">
    <property type="protein sequence ID" value="GEU34975.1"/>
    <property type="molecule type" value="Genomic_DNA"/>
</dbReference>
<dbReference type="InterPro" id="IPR036397">
    <property type="entry name" value="RNaseH_sf"/>
</dbReference>
<sequence length="264" mass="30300">MQMVPKKAGITVVKTESREKLTTRPVIGWRVCIYYRKLNNATSKDHFPLPFIDQIVKKLSGQKFYYFLDGYSGYNQIPIHPDDQPFEIMYDASDYAARAALGQRVDKKPIVIFYASKTFSEAQINYTTIEKELLAVVFALDKVRSYIWGHPKVIVFLDHSALKHLLTKKETKPRLLRCDQMHMNPKLVVEIFDMWGIDFIGPFPTSHGNMYILVAVDYVSMWVAAEATKIKDHSVVLKFVKKNIFARHGIPKAVISDGVPTLRT</sequence>
<dbReference type="SUPFAM" id="SSF53098">
    <property type="entry name" value="Ribonuclease H-like"/>
    <property type="match status" value="1"/>
</dbReference>
<evidence type="ECO:0000256" key="1">
    <source>
        <dbReference type="ARBA" id="ARBA00022679"/>
    </source>
</evidence>
<keyword evidence="2" id="KW-0548">Nucleotidyltransferase</keyword>
<keyword evidence="4" id="KW-0255">Endonuclease</keyword>
<dbReference type="Gene3D" id="3.10.20.370">
    <property type="match status" value="1"/>
</dbReference>
<dbReference type="AlphaFoldDB" id="A0A6L2JGF4"/>
<dbReference type="Gene3D" id="3.30.420.10">
    <property type="entry name" value="Ribonuclease H-like superfamily/Ribonuclease H"/>
    <property type="match status" value="1"/>
</dbReference>
<dbReference type="GO" id="GO:0003676">
    <property type="term" value="F:nucleic acid binding"/>
    <property type="evidence" value="ECO:0007669"/>
    <property type="project" value="InterPro"/>
</dbReference>
<gene>
    <name evidence="8" type="ORF">Tci_006953</name>
</gene>
<dbReference type="Pfam" id="PF17917">
    <property type="entry name" value="RT_RNaseH"/>
    <property type="match status" value="1"/>
</dbReference>
<dbReference type="GO" id="GO:0003964">
    <property type="term" value="F:RNA-directed DNA polymerase activity"/>
    <property type="evidence" value="ECO:0007669"/>
    <property type="project" value="UniProtKB-KW"/>
</dbReference>
<keyword evidence="6" id="KW-0695">RNA-directed DNA polymerase</keyword>
<evidence type="ECO:0000256" key="3">
    <source>
        <dbReference type="ARBA" id="ARBA00022722"/>
    </source>
</evidence>
<evidence type="ECO:0000259" key="7">
    <source>
        <dbReference type="PROSITE" id="PS50994"/>
    </source>
</evidence>
<dbReference type="GO" id="GO:0004519">
    <property type="term" value="F:endonuclease activity"/>
    <property type="evidence" value="ECO:0007669"/>
    <property type="project" value="UniProtKB-KW"/>
</dbReference>
<dbReference type="PROSITE" id="PS50994">
    <property type="entry name" value="INTEGRASE"/>
    <property type="match status" value="1"/>
</dbReference>
<proteinExistence type="predicted"/>
<dbReference type="PANTHER" id="PTHR37984">
    <property type="entry name" value="PROTEIN CBG26694"/>
    <property type="match status" value="1"/>
</dbReference>
<evidence type="ECO:0000313" key="8">
    <source>
        <dbReference type="EMBL" id="GEU34975.1"/>
    </source>
</evidence>
<evidence type="ECO:0000256" key="4">
    <source>
        <dbReference type="ARBA" id="ARBA00022759"/>
    </source>
</evidence>
<reference evidence="8" key="1">
    <citation type="journal article" date="2019" name="Sci. Rep.">
        <title>Draft genome of Tanacetum cinerariifolium, the natural source of mosquito coil.</title>
        <authorList>
            <person name="Yamashiro T."/>
            <person name="Shiraishi A."/>
            <person name="Satake H."/>
            <person name="Nakayama K."/>
        </authorList>
    </citation>
    <scope>NUCLEOTIDE SEQUENCE</scope>
</reference>
<feature type="domain" description="Integrase catalytic" evidence="7">
    <location>
        <begin position="181"/>
        <end position="264"/>
    </location>
</feature>
<dbReference type="InterPro" id="IPR012337">
    <property type="entry name" value="RNaseH-like_sf"/>
</dbReference>
<dbReference type="InterPro" id="IPR041373">
    <property type="entry name" value="RT_RNaseH"/>
</dbReference>
<dbReference type="InterPro" id="IPR001584">
    <property type="entry name" value="Integrase_cat-core"/>
</dbReference>
<dbReference type="PANTHER" id="PTHR37984:SF5">
    <property type="entry name" value="PROTEIN NYNRIN-LIKE"/>
    <property type="match status" value="1"/>
</dbReference>
<dbReference type="InterPro" id="IPR043128">
    <property type="entry name" value="Rev_trsase/Diguanyl_cyclase"/>
</dbReference>
<dbReference type="InterPro" id="IPR043502">
    <property type="entry name" value="DNA/RNA_pol_sf"/>
</dbReference>
<evidence type="ECO:0000256" key="2">
    <source>
        <dbReference type="ARBA" id="ARBA00022695"/>
    </source>
</evidence>
<evidence type="ECO:0000256" key="5">
    <source>
        <dbReference type="ARBA" id="ARBA00022801"/>
    </source>
</evidence>
<protein>
    <recommendedName>
        <fullName evidence="7">Integrase catalytic domain-containing protein</fullName>
    </recommendedName>
</protein>
<comment type="caution">
    <text evidence="8">The sequence shown here is derived from an EMBL/GenBank/DDBJ whole genome shotgun (WGS) entry which is preliminary data.</text>
</comment>
<keyword evidence="5" id="KW-0378">Hydrolase</keyword>
<dbReference type="Gene3D" id="3.10.10.10">
    <property type="entry name" value="HIV Type 1 Reverse Transcriptase, subunit A, domain 1"/>
    <property type="match status" value="1"/>
</dbReference>
<name>A0A6L2JGF4_TANCI</name>
<dbReference type="GO" id="GO:0016787">
    <property type="term" value="F:hydrolase activity"/>
    <property type="evidence" value="ECO:0007669"/>
    <property type="project" value="UniProtKB-KW"/>
</dbReference>
<keyword evidence="3" id="KW-0540">Nuclease</keyword>
<evidence type="ECO:0000256" key="6">
    <source>
        <dbReference type="ARBA" id="ARBA00022918"/>
    </source>
</evidence>
<keyword evidence="1" id="KW-0808">Transferase</keyword>
<organism evidence="8">
    <name type="scientific">Tanacetum cinerariifolium</name>
    <name type="common">Dalmatian daisy</name>
    <name type="synonym">Chrysanthemum cinerariifolium</name>
    <dbReference type="NCBI Taxonomy" id="118510"/>
    <lineage>
        <taxon>Eukaryota</taxon>
        <taxon>Viridiplantae</taxon>
        <taxon>Streptophyta</taxon>
        <taxon>Embryophyta</taxon>
        <taxon>Tracheophyta</taxon>
        <taxon>Spermatophyta</taxon>
        <taxon>Magnoliopsida</taxon>
        <taxon>eudicotyledons</taxon>
        <taxon>Gunneridae</taxon>
        <taxon>Pentapetalae</taxon>
        <taxon>asterids</taxon>
        <taxon>campanulids</taxon>
        <taxon>Asterales</taxon>
        <taxon>Asteraceae</taxon>
        <taxon>Asteroideae</taxon>
        <taxon>Anthemideae</taxon>
        <taxon>Anthemidinae</taxon>
        <taxon>Tanacetum</taxon>
    </lineage>
</organism>
<dbReference type="GO" id="GO:0015074">
    <property type="term" value="P:DNA integration"/>
    <property type="evidence" value="ECO:0007669"/>
    <property type="project" value="InterPro"/>
</dbReference>
<dbReference type="Gene3D" id="3.30.70.270">
    <property type="match status" value="1"/>
</dbReference>